<dbReference type="RefSeq" id="WP_125228215.1">
    <property type="nucleotide sequence ID" value="NZ_RQYT01000021.1"/>
</dbReference>
<dbReference type="AlphaFoldDB" id="A0A3P1WTF3"/>
<accession>A0A3P1WTF3</accession>
<sequence>MAQPNAFQLLRDSLTEFVSRESELAKAEILPAAKHAGIGSGLVGGAVAFLLHAIWMLVITIGFGVGWIFNALGVSFMGSLTLGFLVSLILAVLFAVILALLARRRFRKVKAPTATIEEAKATFIALTDSLAGQPSAVSPPDLTAELDH</sequence>
<feature type="transmembrane region" description="Helical" evidence="1">
    <location>
        <begin position="42"/>
        <end position="69"/>
    </location>
</feature>
<proteinExistence type="predicted"/>
<feature type="transmembrane region" description="Helical" evidence="1">
    <location>
        <begin position="81"/>
        <end position="102"/>
    </location>
</feature>
<evidence type="ECO:0000313" key="2">
    <source>
        <dbReference type="EMBL" id="RRD49188.1"/>
    </source>
</evidence>
<gene>
    <name evidence="2" type="ORF">EII35_09395</name>
</gene>
<dbReference type="Proteomes" id="UP000280935">
    <property type="component" value="Unassembled WGS sequence"/>
</dbReference>
<dbReference type="InterPro" id="IPR009937">
    <property type="entry name" value="Phage_holin_3_6"/>
</dbReference>
<dbReference type="Pfam" id="PF07332">
    <property type="entry name" value="Phage_holin_3_6"/>
    <property type="match status" value="1"/>
</dbReference>
<evidence type="ECO:0000256" key="1">
    <source>
        <dbReference type="SAM" id="Phobius"/>
    </source>
</evidence>
<keyword evidence="1" id="KW-0472">Membrane</keyword>
<organism evidence="2 3">
    <name type="scientific">Arachnia propionica</name>
    <dbReference type="NCBI Taxonomy" id="1750"/>
    <lineage>
        <taxon>Bacteria</taxon>
        <taxon>Bacillati</taxon>
        <taxon>Actinomycetota</taxon>
        <taxon>Actinomycetes</taxon>
        <taxon>Propionibacteriales</taxon>
        <taxon>Propionibacteriaceae</taxon>
        <taxon>Arachnia</taxon>
    </lineage>
</organism>
<keyword evidence="1" id="KW-1133">Transmembrane helix</keyword>
<name>A0A3P1WTF3_9ACTN</name>
<evidence type="ECO:0000313" key="3">
    <source>
        <dbReference type="Proteomes" id="UP000280935"/>
    </source>
</evidence>
<comment type="caution">
    <text evidence="2">The sequence shown here is derived from an EMBL/GenBank/DDBJ whole genome shotgun (WGS) entry which is preliminary data.</text>
</comment>
<reference evidence="2 3" key="1">
    <citation type="submission" date="2018-11" db="EMBL/GenBank/DDBJ databases">
        <title>Genomes From Bacteria Associated with the Canine Oral Cavity: a Test Case for Automated Genome-Based Taxonomic Assignment.</title>
        <authorList>
            <person name="Coil D.A."/>
            <person name="Jospin G."/>
            <person name="Darling A.E."/>
            <person name="Wallis C."/>
            <person name="Davis I.J."/>
            <person name="Harris S."/>
            <person name="Eisen J.A."/>
            <person name="Holcombe L.J."/>
            <person name="O'Flynn C."/>
        </authorList>
    </citation>
    <scope>NUCLEOTIDE SEQUENCE [LARGE SCALE GENOMIC DNA]</scope>
    <source>
        <strain evidence="2 3">OH2822_COT-296</strain>
    </source>
</reference>
<keyword evidence="1" id="KW-0812">Transmembrane</keyword>
<dbReference type="OrthoDB" id="3730493at2"/>
<protein>
    <submittedName>
        <fullName evidence="2">Phage holin family protein</fullName>
    </submittedName>
</protein>
<dbReference type="EMBL" id="RQYT01000021">
    <property type="protein sequence ID" value="RRD49188.1"/>
    <property type="molecule type" value="Genomic_DNA"/>
</dbReference>